<dbReference type="GeneID" id="115457708"/>
<keyword evidence="8 12" id="KW-0472">Membrane</keyword>
<gene>
    <name evidence="15" type="primary">LOC115457708</name>
</gene>
<evidence type="ECO:0000259" key="13">
    <source>
        <dbReference type="PROSITE" id="PS50262"/>
    </source>
</evidence>
<evidence type="ECO:0000256" key="2">
    <source>
        <dbReference type="ARBA" id="ARBA00022475"/>
    </source>
</evidence>
<dbReference type="InterPro" id="IPR000725">
    <property type="entry name" value="Olfact_rcpt"/>
</dbReference>
<reference evidence="15" key="1">
    <citation type="submission" date="2025-08" db="UniProtKB">
        <authorList>
            <consortium name="RefSeq"/>
        </authorList>
    </citation>
    <scope>IDENTIFICATION</scope>
</reference>
<dbReference type="GO" id="GO:0004984">
    <property type="term" value="F:olfactory receptor activity"/>
    <property type="evidence" value="ECO:0007669"/>
    <property type="project" value="InterPro"/>
</dbReference>
<evidence type="ECO:0000256" key="8">
    <source>
        <dbReference type="ARBA" id="ARBA00023136"/>
    </source>
</evidence>
<dbReference type="RefSeq" id="XP_030043126.1">
    <property type="nucleotide sequence ID" value="XM_030187266.1"/>
</dbReference>
<dbReference type="CDD" id="cd13954">
    <property type="entry name" value="7tmA_OR"/>
    <property type="match status" value="1"/>
</dbReference>
<evidence type="ECO:0000256" key="12">
    <source>
        <dbReference type="RuleBase" id="RU363047"/>
    </source>
</evidence>
<keyword evidence="9 11" id="KW-0675">Receptor</keyword>
<evidence type="ECO:0000313" key="14">
    <source>
        <dbReference type="Proteomes" id="UP000515156"/>
    </source>
</evidence>
<feature type="transmembrane region" description="Helical" evidence="12">
    <location>
        <begin position="238"/>
        <end position="260"/>
    </location>
</feature>
<dbReference type="KEGG" id="muo:115457708"/>
<dbReference type="AlphaFoldDB" id="A0A6P7WPV1"/>
<organism evidence="14 15">
    <name type="scientific">Microcaecilia unicolor</name>
    <dbReference type="NCBI Taxonomy" id="1415580"/>
    <lineage>
        <taxon>Eukaryota</taxon>
        <taxon>Metazoa</taxon>
        <taxon>Chordata</taxon>
        <taxon>Craniata</taxon>
        <taxon>Vertebrata</taxon>
        <taxon>Euteleostomi</taxon>
        <taxon>Amphibia</taxon>
        <taxon>Gymnophiona</taxon>
        <taxon>Siphonopidae</taxon>
        <taxon>Microcaecilia</taxon>
    </lineage>
</organism>
<dbReference type="FunFam" id="1.20.1070.10:FF:000001">
    <property type="entry name" value="Olfactory receptor"/>
    <property type="match status" value="1"/>
</dbReference>
<dbReference type="InterPro" id="IPR050516">
    <property type="entry name" value="Olfactory_GPCR"/>
</dbReference>
<protein>
    <recommendedName>
        <fullName evidence="12">Olfactory receptor</fullName>
    </recommendedName>
</protein>
<dbReference type="OrthoDB" id="5964498at2759"/>
<evidence type="ECO:0000313" key="15">
    <source>
        <dbReference type="RefSeq" id="XP_030043126.1"/>
    </source>
</evidence>
<dbReference type="PROSITE" id="PS00237">
    <property type="entry name" value="G_PROTEIN_RECEP_F1_1"/>
    <property type="match status" value="1"/>
</dbReference>
<evidence type="ECO:0000256" key="9">
    <source>
        <dbReference type="ARBA" id="ARBA00023170"/>
    </source>
</evidence>
<proteinExistence type="inferred from homology"/>
<feature type="transmembrane region" description="Helical" evidence="12">
    <location>
        <begin position="205"/>
        <end position="226"/>
    </location>
</feature>
<evidence type="ECO:0000256" key="5">
    <source>
        <dbReference type="ARBA" id="ARBA00022725"/>
    </source>
</evidence>
<dbReference type="InterPro" id="IPR017452">
    <property type="entry name" value="GPCR_Rhodpsn_7TM"/>
</dbReference>
<dbReference type="Gene3D" id="1.20.1070.10">
    <property type="entry name" value="Rhodopsin 7-helix transmembrane proteins"/>
    <property type="match status" value="1"/>
</dbReference>
<dbReference type="GO" id="GO:0004930">
    <property type="term" value="F:G protein-coupled receptor activity"/>
    <property type="evidence" value="ECO:0007669"/>
    <property type="project" value="UniProtKB-KW"/>
</dbReference>
<feature type="transmembrane region" description="Helical" evidence="12">
    <location>
        <begin position="140"/>
        <end position="158"/>
    </location>
</feature>
<feature type="domain" description="G-protein coupled receptors family 1 profile" evidence="13">
    <location>
        <begin position="41"/>
        <end position="290"/>
    </location>
</feature>
<dbReference type="Pfam" id="PF13853">
    <property type="entry name" value="7tm_4"/>
    <property type="match status" value="1"/>
</dbReference>
<feature type="transmembrane region" description="Helical" evidence="12">
    <location>
        <begin position="98"/>
        <end position="120"/>
    </location>
</feature>
<dbReference type="PROSITE" id="PS50262">
    <property type="entry name" value="G_PROTEIN_RECEP_F1_2"/>
    <property type="match status" value="1"/>
</dbReference>
<keyword evidence="6 12" id="KW-1133">Transmembrane helix</keyword>
<dbReference type="Proteomes" id="UP000515156">
    <property type="component" value="Chromosome 14"/>
</dbReference>
<keyword evidence="3 12" id="KW-0716">Sensory transduction</keyword>
<evidence type="ECO:0000256" key="1">
    <source>
        <dbReference type="ARBA" id="ARBA00004651"/>
    </source>
</evidence>
<keyword evidence="5 12" id="KW-0552">Olfaction</keyword>
<sequence>MEIKNQSSLTNFFLLGFGSQPEVHIIFFVIFLSIYLLTCFGNFSIITAVKSDARLHTPMYFFLCNLSFLDICYTSVTMPKMLANMLSDSTSISFSGCITQIFFFIGLAGTEIFLLSVMAYDRYVAICNPLLYHNIMNKRICIQLASGPWVGGFLNSLVHSLLLSQLSYCKSHKVNQYFCDIPPLLALACGDTHVNEIVLLTMGGILGMGAFLLTLISYVHIISTILKIRSAEGKRKAFSTCTSHLLVVSLFYGTAIFTYVRPTSSYSLDKDRLVSMLYGVVTPMLNPVIYSLRNKDVKGALIRVIRRKTS</sequence>
<evidence type="ECO:0000256" key="10">
    <source>
        <dbReference type="ARBA" id="ARBA00023224"/>
    </source>
</evidence>
<dbReference type="InterPro" id="IPR000276">
    <property type="entry name" value="GPCR_Rhodpsn"/>
</dbReference>
<feature type="transmembrane region" description="Helical" evidence="12">
    <location>
        <begin position="60"/>
        <end position="78"/>
    </location>
</feature>
<keyword evidence="2 12" id="KW-1003">Cell membrane</keyword>
<evidence type="ECO:0000256" key="7">
    <source>
        <dbReference type="ARBA" id="ARBA00023040"/>
    </source>
</evidence>
<dbReference type="PANTHER" id="PTHR26452">
    <property type="entry name" value="OLFACTORY RECEPTOR"/>
    <property type="match status" value="1"/>
</dbReference>
<evidence type="ECO:0000256" key="4">
    <source>
        <dbReference type="ARBA" id="ARBA00022692"/>
    </source>
</evidence>
<dbReference type="SUPFAM" id="SSF81321">
    <property type="entry name" value="Family A G protein-coupled receptor-like"/>
    <property type="match status" value="1"/>
</dbReference>
<evidence type="ECO:0000256" key="11">
    <source>
        <dbReference type="RuleBase" id="RU000688"/>
    </source>
</evidence>
<keyword evidence="7 11" id="KW-0297">G-protein coupled receptor</keyword>
<dbReference type="InParanoid" id="A0A6P7WPV1"/>
<feature type="transmembrane region" description="Helical" evidence="12">
    <location>
        <begin position="25"/>
        <end position="48"/>
    </location>
</feature>
<evidence type="ECO:0000256" key="6">
    <source>
        <dbReference type="ARBA" id="ARBA00022989"/>
    </source>
</evidence>
<name>A0A6P7WPV1_9AMPH</name>
<keyword evidence="4 11" id="KW-0812">Transmembrane</keyword>
<keyword evidence="10 11" id="KW-0807">Transducer</keyword>
<keyword evidence="14" id="KW-1185">Reference proteome</keyword>
<comment type="similarity">
    <text evidence="11">Belongs to the G-protein coupled receptor 1 family.</text>
</comment>
<feature type="transmembrane region" description="Helical" evidence="12">
    <location>
        <begin position="272"/>
        <end position="292"/>
    </location>
</feature>
<dbReference type="PRINTS" id="PR00237">
    <property type="entry name" value="GPCRRHODOPSN"/>
</dbReference>
<dbReference type="PRINTS" id="PR00245">
    <property type="entry name" value="OLFACTORYR"/>
</dbReference>
<comment type="subcellular location">
    <subcellularLocation>
        <location evidence="1 12">Cell membrane</location>
        <topology evidence="1 12">Multi-pass membrane protein</topology>
    </subcellularLocation>
</comment>
<dbReference type="GO" id="GO:0005886">
    <property type="term" value="C:plasma membrane"/>
    <property type="evidence" value="ECO:0007669"/>
    <property type="project" value="UniProtKB-SubCell"/>
</dbReference>
<evidence type="ECO:0000256" key="3">
    <source>
        <dbReference type="ARBA" id="ARBA00022606"/>
    </source>
</evidence>
<accession>A0A6P7WPV1</accession>